<dbReference type="Proteomes" id="UP000776650">
    <property type="component" value="Unassembled WGS sequence"/>
</dbReference>
<feature type="transmembrane region" description="Helical" evidence="1">
    <location>
        <begin position="432"/>
        <end position="455"/>
    </location>
</feature>
<dbReference type="EMBL" id="DYXM01000103">
    <property type="protein sequence ID" value="HJE90452.1"/>
    <property type="molecule type" value="Genomic_DNA"/>
</dbReference>
<comment type="caution">
    <text evidence="4">The sequence shown here is derived from an EMBL/GenBank/DDBJ whole genome shotgun (WGS) entry which is preliminary data.</text>
</comment>
<feature type="transmembrane region" description="Helical" evidence="1">
    <location>
        <begin position="362"/>
        <end position="384"/>
    </location>
</feature>
<keyword evidence="2" id="KW-0732">Signal</keyword>
<evidence type="ECO:0000259" key="3">
    <source>
        <dbReference type="Pfam" id="PF00144"/>
    </source>
</evidence>
<keyword evidence="1" id="KW-1133">Transmembrane helix</keyword>
<feature type="domain" description="Beta-lactamase-related" evidence="3">
    <location>
        <begin position="39"/>
        <end position="341"/>
    </location>
</feature>
<feature type="chain" id="PRO_5037862350" evidence="2">
    <location>
        <begin position="27"/>
        <end position="463"/>
    </location>
</feature>
<dbReference type="InterPro" id="IPR012338">
    <property type="entry name" value="Beta-lactam/transpept-like"/>
</dbReference>
<dbReference type="Pfam" id="PF00144">
    <property type="entry name" value="Beta-lactamase"/>
    <property type="match status" value="1"/>
</dbReference>
<dbReference type="RefSeq" id="WP_303911498.1">
    <property type="nucleotide sequence ID" value="NZ_DYXM01000103.1"/>
</dbReference>
<dbReference type="PANTHER" id="PTHR46825">
    <property type="entry name" value="D-ALANYL-D-ALANINE-CARBOXYPEPTIDASE/ENDOPEPTIDASE AMPH"/>
    <property type="match status" value="1"/>
</dbReference>
<keyword evidence="1" id="KW-0812">Transmembrane</keyword>
<dbReference type="AlphaFoldDB" id="A0A921JXY2"/>
<keyword evidence="1" id="KW-0472">Membrane</keyword>
<reference evidence="4" key="1">
    <citation type="journal article" date="2021" name="PeerJ">
        <title>Extensive microbial diversity within the chicken gut microbiome revealed by metagenomics and culture.</title>
        <authorList>
            <person name="Gilroy R."/>
            <person name="Ravi A."/>
            <person name="Getino M."/>
            <person name="Pursley I."/>
            <person name="Horton D.L."/>
            <person name="Alikhan N.F."/>
            <person name="Baker D."/>
            <person name="Gharbi K."/>
            <person name="Hall N."/>
            <person name="Watson M."/>
            <person name="Adriaenssens E.M."/>
            <person name="Foster-Nyarko E."/>
            <person name="Jarju S."/>
            <person name="Secka A."/>
            <person name="Antonio M."/>
            <person name="Oren A."/>
            <person name="Chaudhuri R.R."/>
            <person name="La Ragione R."/>
            <person name="Hildebrand F."/>
            <person name="Pallen M.J."/>
        </authorList>
    </citation>
    <scope>NUCLEOTIDE SEQUENCE</scope>
    <source>
        <strain evidence="4">ChiGjej1B1-18357</strain>
    </source>
</reference>
<dbReference type="PANTHER" id="PTHR46825:SF9">
    <property type="entry name" value="BETA-LACTAMASE-RELATED DOMAIN-CONTAINING PROTEIN"/>
    <property type="match status" value="1"/>
</dbReference>
<dbReference type="SUPFAM" id="SSF56601">
    <property type="entry name" value="beta-lactamase/transpeptidase-like"/>
    <property type="match status" value="1"/>
</dbReference>
<reference evidence="4" key="2">
    <citation type="submission" date="2021-09" db="EMBL/GenBank/DDBJ databases">
        <authorList>
            <person name="Gilroy R."/>
        </authorList>
    </citation>
    <scope>NUCLEOTIDE SEQUENCE</scope>
    <source>
        <strain evidence="4">ChiGjej1B1-18357</strain>
    </source>
</reference>
<proteinExistence type="predicted"/>
<evidence type="ECO:0000313" key="4">
    <source>
        <dbReference type="EMBL" id="HJE90452.1"/>
    </source>
</evidence>
<gene>
    <name evidence="4" type="ORF">K8V11_05535</name>
</gene>
<dbReference type="Gene3D" id="3.40.710.10">
    <property type="entry name" value="DD-peptidase/beta-lactamase superfamily"/>
    <property type="match status" value="1"/>
</dbReference>
<evidence type="ECO:0000313" key="5">
    <source>
        <dbReference type="Proteomes" id="UP000776650"/>
    </source>
</evidence>
<accession>A0A921JXY2</accession>
<sequence>MKTTWPWVFVAVAAAVGALVAAPVAAATKPDPATPAETFAAHTDAPGVAVAVVDLDGHVLDSSTFGRDGNGNPIDTDTPFVWGSVSKSVTAAAVHDAGVNTDLPVVDALPFLTRASPLGRNVTVGDLLNHTSGLPHSLSATDIDRSAGALEVLEGPDSPLLDVDIDERGGFNYSSLNYLLLQAILERQGDLSSLLERSASGVITSQHEFSDAVPPGHVPVFGLNRPRNVEQDHAGLGYGYLAGSVDALARYAAEQARLRVAGGPGERLPDTLARDGTRYASGWYVDSGEGATGRGANYRHSGAVPGYFAHVALAPDDRKAVVIVANRYGEMEAGRMSAEAERTVAAALDESGSAAASPGRPWGYVLAMVAGGIAVLLLWVRAAFAWRTRATRSETGALLEASAVGLAAAAVIAVPAYLGYPVALIARWAPDVAILLGAFGGFAALLAGVCSATALTRRYRRTS</sequence>
<evidence type="ECO:0000256" key="1">
    <source>
        <dbReference type="SAM" id="Phobius"/>
    </source>
</evidence>
<evidence type="ECO:0000256" key="2">
    <source>
        <dbReference type="SAM" id="SignalP"/>
    </source>
</evidence>
<dbReference type="InterPro" id="IPR050491">
    <property type="entry name" value="AmpC-like"/>
</dbReference>
<name>A0A921JXY2_9ACTN</name>
<dbReference type="InterPro" id="IPR001466">
    <property type="entry name" value="Beta-lactam-related"/>
</dbReference>
<feature type="transmembrane region" description="Helical" evidence="1">
    <location>
        <begin position="396"/>
        <end position="420"/>
    </location>
</feature>
<feature type="signal peptide" evidence="2">
    <location>
        <begin position="1"/>
        <end position="26"/>
    </location>
</feature>
<protein>
    <submittedName>
        <fullName evidence="4">Beta-lactamase family protein</fullName>
    </submittedName>
</protein>
<organism evidence="4 5">
    <name type="scientific">Dietzia timorensis</name>
    <dbReference type="NCBI Taxonomy" id="499555"/>
    <lineage>
        <taxon>Bacteria</taxon>
        <taxon>Bacillati</taxon>
        <taxon>Actinomycetota</taxon>
        <taxon>Actinomycetes</taxon>
        <taxon>Mycobacteriales</taxon>
        <taxon>Dietziaceae</taxon>
        <taxon>Dietzia</taxon>
    </lineage>
</organism>